<proteinExistence type="predicted"/>
<evidence type="ECO:0000313" key="1">
    <source>
        <dbReference type="EMBL" id="KAF9646707.1"/>
    </source>
</evidence>
<reference evidence="1" key="2">
    <citation type="journal article" date="2020" name="Nat. Commun.">
        <title>Large-scale genome sequencing of mycorrhizal fungi provides insights into the early evolution of symbiotic traits.</title>
        <authorList>
            <person name="Miyauchi S."/>
            <person name="Kiss E."/>
            <person name="Kuo A."/>
            <person name="Drula E."/>
            <person name="Kohler A."/>
            <person name="Sanchez-Garcia M."/>
            <person name="Morin E."/>
            <person name="Andreopoulos B."/>
            <person name="Barry K.W."/>
            <person name="Bonito G."/>
            <person name="Buee M."/>
            <person name="Carver A."/>
            <person name="Chen C."/>
            <person name="Cichocki N."/>
            <person name="Clum A."/>
            <person name="Culley D."/>
            <person name="Crous P.W."/>
            <person name="Fauchery L."/>
            <person name="Girlanda M."/>
            <person name="Hayes R.D."/>
            <person name="Keri Z."/>
            <person name="LaButti K."/>
            <person name="Lipzen A."/>
            <person name="Lombard V."/>
            <person name="Magnuson J."/>
            <person name="Maillard F."/>
            <person name="Murat C."/>
            <person name="Nolan M."/>
            <person name="Ohm R.A."/>
            <person name="Pangilinan J."/>
            <person name="Pereira M.F."/>
            <person name="Perotto S."/>
            <person name="Peter M."/>
            <person name="Pfister S."/>
            <person name="Riley R."/>
            <person name="Sitrit Y."/>
            <person name="Stielow J.B."/>
            <person name="Szollosi G."/>
            <person name="Zifcakova L."/>
            <person name="Stursova M."/>
            <person name="Spatafora J.W."/>
            <person name="Tedersoo L."/>
            <person name="Vaario L.M."/>
            <person name="Yamada A."/>
            <person name="Yan M."/>
            <person name="Wang P."/>
            <person name="Xu J."/>
            <person name="Bruns T."/>
            <person name="Baldrian P."/>
            <person name="Vilgalys R."/>
            <person name="Dunand C."/>
            <person name="Henrissat B."/>
            <person name="Grigoriev I.V."/>
            <person name="Hibbett D."/>
            <person name="Nagy L.G."/>
            <person name="Martin F.M."/>
        </authorList>
    </citation>
    <scope>NUCLEOTIDE SEQUENCE</scope>
    <source>
        <strain evidence="1">P2</strain>
    </source>
</reference>
<evidence type="ECO:0000313" key="2">
    <source>
        <dbReference type="Proteomes" id="UP000886501"/>
    </source>
</evidence>
<gene>
    <name evidence="1" type="ORF">BDM02DRAFT_3254933</name>
</gene>
<keyword evidence="2" id="KW-1185">Reference proteome</keyword>
<reference evidence="1" key="1">
    <citation type="submission" date="2019-10" db="EMBL/GenBank/DDBJ databases">
        <authorList>
            <consortium name="DOE Joint Genome Institute"/>
            <person name="Kuo A."/>
            <person name="Miyauchi S."/>
            <person name="Kiss E."/>
            <person name="Drula E."/>
            <person name="Kohler A."/>
            <person name="Sanchez-Garcia M."/>
            <person name="Andreopoulos B."/>
            <person name="Barry K.W."/>
            <person name="Bonito G."/>
            <person name="Buee M."/>
            <person name="Carver A."/>
            <person name="Chen C."/>
            <person name="Cichocki N."/>
            <person name="Clum A."/>
            <person name="Culley D."/>
            <person name="Crous P.W."/>
            <person name="Fauchery L."/>
            <person name="Girlanda M."/>
            <person name="Hayes R."/>
            <person name="Keri Z."/>
            <person name="Labutti K."/>
            <person name="Lipzen A."/>
            <person name="Lombard V."/>
            <person name="Magnuson J."/>
            <person name="Maillard F."/>
            <person name="Morin E."/>
            <person name="Murat C."/>
            <person name="Nolan M."/>
            <person name="Ohm R."/>
            <person name="Pangilinan J."/>
            <person name="Pereira M."/>
            <person name="Perotto S."/>
            <person name="Peter M."/>
            <person name="Riley R."/>
            <person name="Sitrit Y."/>
            <person name="Stielow B."/>
            <person name="Szollosi G."/>
            <person name="Zifcakova L."/>
            <person name="Stursova M."/>
            <person name="Spatafora J.W."/>
            <person name="Tedersoo L."/>
            <person name="Vaario L.-M."/>
            <person name="Yamada A."/>
            <person name="Yan M."/>
            <person name="Wang P."/>
            <person name="Xu J."/>
            <person name="Bruns T."/>
            <person name="Baldrian P."/>
            <person name="Vilgalys R."/>
            <person name="Henrissat B."/>
            <person name="Grigoriev I.V."/>
            <person name="Hibbett D."/>
            <person name="Nagy L.G."/>
            <person name="Martin F.M."/>
        </authorList>
    </citation>
    <scope>NUCLEOTIDE SEQUENCE</scope>
    <source>
        <strain evidence="1">P2</strain>
    </source>
</reference>
<dbReference type="Proteomes" id="UP000886501">
    <property type="component" value="Unassembled WGS sequence"/>
</dbReference>
<accession>A0ACB6ZAU0</accession>
<sequence>MNEKVKLHGDESGHEQTDVWSNRDIIPLPPHRRTWDVMEYFGFWTISSFSVVTWQIPGAFLATGLSVGQTMAVIIVSRFVIMIWSFAIAWAGLTFHIGYTVQNRYSWGMRGAYLPLLQRVLLNFIWSAIGCWNGGRLATVCITAIWPSFHTLPNGLPARMHTTTSEFVGFIVFWVLTLPLLWIPPEKFRRLFQFISIYTGVALFSVMVWSLAKAKGVGPIFHTGQNTSQSPWSISWLIVASINSSIGSQAAGMTNGSDFSRYAKNKSGYIIGTFLCLFLTGALVSLIGLTTTAACQTIFGTVFWNPPDLFMAIMEGGKGTSGSRAAVFFLSLGFGLSSMFENVVGNGVAGGIDLAGIFPLYINIRRGAIITITFAWICQPWQLVNRASTFLSVISSFSIFLAPIMGVMVADFYFVRKMRLKLSELYKSHGDFWYSGGVNWRPFPAWIVGWAPTIGGLILTSNSKSSGPRVLYELYFVAFFYGFFSSLLVFYLINLVFPVSNIGDLDEVDVYGTFTREEAKRFLRPRLPKGV</sequence>
<organism evidence="1 2">
    <name type="scientific">Thelephora ganbajun</name>
    <name type="common">Ganba fungus</name>
    <dbReference type="NCBI Taxonomy" id="370292"/>
    <lineage>
        <taxon>Eukaryota</taxon>
        <taxon>Fungi</taxon>
        <taxon>Dikarya</taxon>
        <taxon>Basidiomycota</taxon>
        <taxon>Agaricomycotina</taxon>
        <taxon>Agaricomycetes</taxon>
        <taxon>Thelephorales</taxon>
        <taxon>Thelephoraceae</taxon>
        <taxon>Thelephora</taxon>
    </lineage>
</organism>
<comment type="caution">
    <text evidence="1">The sequence shown here is derived from an EMBL/GenBank/DDBJ whole genome shotgun (WGS) entry which is preliminary data.</text>
</comment>
<protein>
    <submittedName>
        <fullName evidence="1">Uncharacterized protein</fullName>
    </submittedName>
</protein>
<name>A0ACB6ZAU0_THEGA</name>
<dbReference type="EMBL" id="MU118051">
    <property type="protein sequence ID" value="KAF9646707.1"/>
    <property type="molecule type" value="Genomic_DNA"/>
</dbReference>